<dbReference type="EMBL" id="JANPWB010000013">
    <property type="protein sequence ID" value="KAJ1110663.1"/>
    <property type="molecule type" value="Genomic_DNA"/>
</dbReference>
<comment type="caution">
    <text evidence="1">The sequence shown here is derived from an EMBL/GenBank/DDBJ whole genome shotgun (WGS) entry which is preliminary data.</text>
</comment>
<reference evidence="1" key="1">
    <citation type="journal article" date="2022" name="bioRxiv">
        <title>Sequencing and chromosome-scale assembly of the giantPleurodeles waltlgenome.</title>
        <authorList>
            <person name="Brown T."/>
            <person name="Elewa A."/>
            <person name="Iarovenko S."/>
            <person name="Subramanian E."/>
            <person name="Araus A.J."/>
            <person name="Petzold A."/>
            <person name="Susuki M."/>
            <person name="Suzuki K.-i.T."/>
            <person name="Hayashi T."/>
            <person name="Toyoda A."/>
            <person name="Oliveira C."/>
            <person name="Osipova E."/>
            <person name="Leigh N.D."/>
            <person name="Simon A."/>
            <person name="Yun M.H."/>
        </authorList>
    </citation>
    <scope>NUCLEOTIDE SEQUENCE</scope>
    <source>
        <strain evidence="1">20211129_DDA</strain>
        <tissue evidence="1">Liver</tissue>
    </source>
</reference>
<evidence type="ECO:0000313" key="1">
    <source>
        <dbReference type="EMBL" id="KAJ1110663.1"/>
    </source>
</evidence>
<sequence length="98" mass="10648">MNPLTCQTLASGCHMWLPARPQLLKGGNHISCYNAFDYCDQQEDGGEHGESTMAGRESVMQVLCTGLQKPCTVCTGSAYSELHKTGSFELKPTEESGF</sequence>
<protein>
    <submittedName>
        <fullName evidence="1">Uncharacterized protein</fullName>
    </submittedName>
</protein>
<dbReference type="AlphaFoldDB" id="A0AAV7N3P6"/>
<keyword evidence="2" id="KW-1185">Reference proteome</keyword>
<organism evidence="1 2">
    <name type="scientific">Pleurodeles waltl</name>
    <name type="common">Iberian ribbed newt</name>
    <dbReference type="NCBI Taxonomy" id="8319"/>
    <lineage>
        <taxon>Eukaryota</taxon>
        <taxon>Metazoa</taxon>
        <taxon>Chordata</taxon>
        <taxon>Craniata</taxon>
        <taxon>Vertebrata</taxon>
        <taxon>Euteleostomi</taxon>
        <taxon>Amphibia</taxon>
        <taxon>Batrachia</taxon>
        <taxon>Caudata</taxon>
        <taxon>Salamandroidea</taxon>
        <taxon>Salamandridae</taxon>
        <taxon>Pleurodelinae</taxon>
        <taxon>Pleurodeles</taxon>
    </lineage>
</organism>
<name>A0AAV7N3P6_PLEWA</name>
<proteinExistence type="predicted"/>
<dbReference type="Proteomes" id="UP001066276">
    <property type="component" value="Chromosome 9"/>
</dbReference>
<gene>
    <name evidence="1" type="ORF">NDU88_008011</name>
</gene>
<evidence type="ECO:0000313" key="2">
    <source>
        <dbReference type="Proteomes" id="UP001066276"/>
    </source>
</evidence>
<accession>A0AAV7N3P6</accession>